<name>A0ABS2FW39_9FIRM</name>
<evidence type="ECO:0000313" key="2">
    <source>
        <dbReference type="Proteomes" id="UP000719500"/>
    </source>
</evidence>
<proteinExistence type="predicted"/>
<gene>
    <name evidence="1" type="ORF">H9X91_06620</name>
</gene>
<protein>
    <recommendedName>
        <fullName evidence="3">DUF3298 domain-containing protein</fullName>
    </recommendedName>
</protein>
<keyword evidence="2" id="KW-1185">Reference proteome</keyword>
<reference evidence="1 2" key="1">
    <citation type="journal article" date="2021" name="Sci. Rep.">
        <title>The distribution of antibiotic resistance genes in chicken gut microbiota commensals.</title>
        <authorList>
            <person name="Juricova H."/>
            <person name="Matiasovicova J."/>
            <person name="Kubasova T."/>
            <person name="Cejkova D."/>
            <person name="Rychlik I."/>
        </authorList>
    </citation>
    <scope>NUCLEOTIDE SEQUENCE [LARGE SCALE GENOMIC DNA]</scope>
    <source>
        <strain evidence="1 2">An411</strain>
    </source>
</reference>
<dbReference type="EMBL" id="JACSNX010000006">
    <property type="protein sequence ID" value="MBM6851112.1"/>
    <property type="molecule type" value="Genomic_DNA"/>
</dbReference>
<dbReference type="Proteomes" id="UP000719500">
    <property type="component" value="Unassembled WGS sequence"/>
</dbReference>
<evidence type="ECO:0000313" key="1">
    <source>
        <dbReference type="EMBL" id="MBM6851112.1"/>
    </source>
</evidence>
<sequence length="248" mass="27152">MKLLRKWGLPLLTGAVVLAAVLLPSRISALRDRQTLSVPCTEPLAQEDLTLQETTLPEKLELLGRAIRYPELDVYSAAQPLEAADEQTRDRAEAAFRRGVEMLVDWGALPEALDRSTLQFQGGSRVVYVQAAGGGSAGMLYLQGESAHRDDLWMVVDEETGLPVWLDCTLRSCREELCTDEELGAAFCEGLGLEVWQRGPAIWEVESAGGLVYSASVQSSSGRICVEPLGFAWDLFGEHRQTGSAEEK</sequence>
<comment type="caution">
    <text evidence="1">The sequence shown here is derived from an EMBL/GenBank/DDBJ whole genome shotgun (WGS) entry which is preliminary data.</text>
</comment>
<dbReference type="RefSeq" id="WP_204803736.1">
    <property type="nucleotide sequence ID" value="NZ_JACSNX010000006.1"/>
</dbReference>
<organism evidence="1 2">
    <name type="scientific">Oscillibacter valericigenes</name>
    <dbReference type="NCBI Taxonomy" id="351091"/>
    <lineage>
        <taxon>Bacteria</taxon>
        <taxon>Bacillati</taxon>
        <taxon>Bacillota</taxon>
        <taxon>Clostridia</taxon>
        <taxon>Eubacteriales</taxon>
        <taxon>Oscillospiraceae</taxon>
        <taxon>Oscillibacter</taxon>
    </lineage>
</organism>
<evidence type="ECO:0008006" key="3">
    <source>
        <dbReference type="Google" id="ProtNLM"/>
    </source>
</evidence>
<accession>A0ABS2FW39</accession>